<dbReference type="AlphaFoldDB" id="A0A1X9MD03"/>
<dbReference type="InterPro" id="IPR015421">
    <property type="entry name" value="PyrdxlP-dep_Trfase_major"/>
</dbReference>
<dbReference type="GO" id="GO:0030170">
    <property type="term" value="F:pyridoxal phosphate binding"/>
    <property type="evidence" value="ECO:0007669"/>
    <property type="project" value="InterPro"/>
</dbReference>
<dbReference type="KEGG" id="bkw:BkAM31D_16345"/>
<dbReference type="STRING" id="199441.BkAM31D_16345"/>
<dbReference type="GO" id="GO:0008483">
    <property type="term" value="F:transaminase activity"/>
    <property type="evidence" value="ECO:0007669"/>
    <property type="project" value="UniProtKB-KW"/>
</dbReference>
<dbReference type="Gene3D" id="3.40.640.10">
    <property type="entry name" value="Type I PLP-dependent aspartate aminotransferase-like (Major domain)"/>
    <property type="match status" value="1"/>
</dbReference>
<proteinExistence type="predicted"/>
<dbReference type="InterPro" id="IPR004839">
    <property type="entry name" value="Aminotransferase_I/II_large"/>
</dbReference>
<evidence type="ECO:0000259" key="5">
    <source>
        <dbReference type="Pfam" id="PF00155"/>
    </source>
</evidence>
<evidence type="ECO:0000256" key="3">
    <source>
        <dbReference type="ARBA" id="ARBA00022679"/>
    </source>
</evidence>
<keyword evidence="2" id="KW-0032">Aminotransferase</keyword>
<reference evidence="6 7" key="1">
    <citation type="submission" date="2017-04" db="EMBL/GenBank/DDBJ databases">
        <title>Bacillus krulwichiae AM31D Genome sequencing and assembly.</title>
        <authorList>
            <person name="Krulwich T.A."/>
            <person name="Anastor L."/>
            <person name="Ehrlich R."/>
            <person name="Ehrlich G.D."/>
            <person name="Janto B."/>
        </authorList>
    </citation>
    <scope>NUCLEOTIDE SEQUENCE [LARGE SCALE GENOMIC DNA]</scope>
    <source>
        <strain evidence="6 7">AM31D</strain>
    </source>
</reference>
<dbReference type="PANTHER" id="PTHR42790">
    <property type="entry name" value="AMINOTRANSFERASE"/>
    <property type="match status" value="1"/>
</dbReference>
<protein>
    <submittedName>
        <fullName evidence="6">HTH-type transcriptional regulator NorG</fullName>
    </submittedName>
</protein>
<evidence type="ECO:0000313" key="6">
    <source>
        <dbReference type="EMBL" id="ARK31298.1"/>
    </source>
</evidence>
<evidence type="ECO:0000256" key="4">
    <source>
        <dbReference type="ARBA" id="ARBA00022898"/>
    </source>
</evidence>
<keyword evidence="7" id="KW-1185">Reference proteome</keyword>
<dbReference type="InterPro" id="IPR015424">
    <property type="entry name" value="PyrdxlP-dep_Trfase"/>
</dbReference>
<sequence length="147" mass="16804">MKTLKSLDQNGNILYISSLSKIIASDLRIGWIIGPNSVIERLSDAKQQVDFGHGSHSQWIANNFIESSEFESHIQHLVKQLDRRSKQIDTSLQTFLNTLHIKLFTNNKAFLGDITVEIAEEELENRNIAELHLPKSDIYKITLHPIK</sequence>
<evidence type="ECO:0000256" key="2">
    <source>
        <dbReference type="ARBA" id="ARBA00022576"/>
    </source>
</evidence>
<dbReference type="PANTHER" id="PTHR42790:SF19">
    <property type="entry name" value="KYNURENINE_ALPHA-AMINOADIPATE AMINOTRANSFERASE, MITOCHONDRIAL"/>
    <property type="match status" value="1"/>
</dbReference>
<dbReference type="Gene3D" id="3.90.1150.10">
    <property type="entry name" value="Aspartate Aminotransferase, domain 1"/>
    <property type="match status" value="1"/>
</dbReference>
<feature type="domain" description="Aminotransferase class I/classII large" evidence="5">
    <location>
        <begin position="7"/>
        <end position="110"/>
    </location>
</feature>
<evidence type="ECO:0000313" key="7">
    <source>
        <dbReference type="Proteomes" id="UP000193006"/>
    </source>
</evidence>
<name>A0A1X9MD03_9BACI</name>
<dbReference type="RefSeq" id="WP_066160661.1">
    <property type="nucleotide sequence ID" value="NZ_CP020814.1"/>
</dbReference>
<accession>A0A1X9MD03</accession>
<dbReference type="InterPro" id="IPR015422">
    <property type="entry name" value="PyrdxlP-dep_Trfase_small"/>
</dbReference>
<evidence type="ECO:0000256" key="1">
    <source>
        <dbReference type="ARBA" id="ARBA00001933"/>
    </source>
</evidence>
<dbReference type="SUPFAM" id="SSF53383">
    <property type="entry name" value="PLP-dependent transferases"/>
    <property type="match status" value="1"/>
</dbReference>
<dbReference type="GO" id="GO:1901605">
    <property type="term" value="P:alpha-amino acid metabolic process"/>
    <property type="evidence" value="ECO:0007669"/>
    <property type="project" value="TreeGrafter"/>
</dbReference>
<gene>
    <name evidence="6" type="primary">norG_1</name>
    <name evidence="6" type="ORF">BkAM31D_16345</name>
</gene>
<dbReference type="Pfam" id="PF00155">
    <property type="entry name" value="Aminotran_1_2"/>
    <property type="match status" value="1"/>
</dbReference>
<keyword evidence="3" id="KW-0808">Transferase</keyword>
<keyword evidence="4" id="KW-0663">Pyridoxal phosphate</keyword>
<organism evidence="6 7">
    <name type="scientific">Halalkalibacter krulwichiae</name>
    <dbReference type="NCBI Taxonomy" id="199441"/>
    <lineage>
        <taxon>Bacteria</taxon>
        <taxon>Bacillati</taxon>
        <taxon>Bacillota</taxon>
        <taxon>Bacilli</taxon>
        <taxon>Bacillales</taxon>
        <taxon>Bacillaceae</taxon>
        <taxon>Halalkalibacter</taxon>
    </lineage>
</organism>
<dbReference type="EMBL" id="CP020814">
    <property type="protein sequence ID" value="ARK31298.1"/>
    <property type="molecule type" value="Genomic_DNA"/>
</dbReference>
<comment type="cofactor">
    <cofactor evidence="1">
        <name>pyridoxal 5'-phosphate</name>
        <dbReference type="ChEBI" id="CHEBI:597326"/>
    </cofactor>
</comment>
<dbReference type="InterPro" id="IPR050859">
    <property type="entry name" value="Class-I_PLP-dep_aminotransf"/>
</dbReference>
<dbReference type="Proteomes" id="UP000193006">
    <property type="component" value="Chromosome"/>
</dbReference>